<dbReference type="InterPro" id="IPR023187">
    <property type="entry name" value="Tscrpt_reg_MarR-type_CS"/>
</dbReference>
<dbReference type="InterPro" id="IPR039422">
    <property type="entry name" value="MarR/SlyA-like"/>
</dbReference>
<protein>
    <submittedName>
        <fullName evidence="5">MarR family winged helix-turn-helix transcriptional regulator</fullName>
    </submittedName>
</protein>
<dbReference type="PANTHER" id="PTHR33164">
    <property type="entry name" value="TRANSCRIPTIONAL REGULATOR, MARR FAMILY"/>
    <property type="match status" value="1"/>
</dbReference>
<evidence type="ECO:0000256" key="1">
    <source>
        <dbReference type="ARBA" id="ARBA00023015"/>
    </source>
</evidence>
<keyword evidence="6" id="KW-1185">Reference proteome</keyword>
<evidence type="ECO:0000256" key="3">
    <source>
        <dbReference type="ARBA" id="ARBA00023163"/>
    </source>
</evidence>
<dbReference type="SUPFAM" id="SSF46785">
    <property type="entry name" value="Winged helix' DNA-binding domain"/>
    <property type="match status" value="1"/>
</dbReference>
<evidence type="ECO:0000259" key="4">
    <source>
        <dbReference type="PROSITE" id="PS50995"/>
    </source>
</evidence>
<dbReference type="InterPro" id="IPR000835">
    <property type="entry name" value="HTH_MarR-typ"/>
</dbReference>
<evidence type="ECO:0000256" key="2">
    <source>
        <dbReference type="ARBA" id="ARBA00023125"/>
    </source>
</evidence>
<keyword evidence="3" id="KW-0804">Transcription</keyword>
<dbReference type="PANTHER" id="PTHR33164:SF103">
    <property type="entry name" value="REGULATORY PROTEIN MARR"/>
    <property type="match status" value="1"/>
</dbReference>
<dbReference type="InterPro" id="IPR036390">
    <property type="entry name" value="WH_DNA-bd_sf"/>
</dbReference>
<dbReference type="EMBL" id="JBHMAX010000012">
    <property type="protein sequence ID" value="MFB9731467.1"/>
    <property type="molecule type" value="Genomic_DNA"/>
</dbReference>
<dbReference type="SMART" id="SM00347">
    <property type="entry name" value="HTH_MARR"/>
    <property type="match status" value="1"/>
</dbReference>
<dbReference type="PROSITE" id="PS01117">
    <property type="entry name" value="HTH_MARR_1"/>
    <property type="match status" value="1"/>
</dbReference>
<organism evidence="5 6">
    <name type="scientific">Ornithinimicrobium kibberense</name>
    <dbReference type="NCBI Taxonomy" id="282060"/>
    <lineage>
        <taxon>Bacteria</taxon>
        <taxon>Bacillati</taxon>
        <taxon>Actinomycetota</taxon>
        <taxon>Actinomycetes</taxon>
        <taxon>Micrococcales</taxon>
        <taxon>Ornithinimicrobiaceae</taxon>
        <taxon>Ornithinimicrobium</taxon>
    </lineage>
</organism>
<sequence>MPSLADPSDLSEVDLLLRLARRWRRVGADAAARHGLTPHQERGLLAVARLTRRAAERGGPPGARVSTLAEHLGVAPRSATEVADALEAAGLVARTPDPSDRRAVLLTLTNPGRSLVERVRDERRAVGDAAVADLSPPDRAQLRRILLTLLAAGDADGRGTPTRGAPP</sequence>
<dbReference type="Pfam" id="PF01047">
    <property type="entry name" value="MarR"/>
    <property type="match status" value="1"/>
</dbReference>
<keyword evidence="1" id="KW-0805">Transcription regulation</keyword>
<name>A0ABV5V0Y2_9MICO</name>
<comment type="caution">
    <text evidence="5">The sequence shown here is derived from an EMBL/GenBank/DDBJ whole genome shotgun (WGS) entry which is preliminary data.</text>
</comment>
<dbReference type="Gene3D" id="1.10.10.10">
    <property type="entry name" value="Winged helix-like DNA-binding domain superfamily/Winged helix DNA-binding domain"/>
    <property type="match status" value="1"/>
</dbReference>
<evidence type="ECO:0000313" key="5">
    <source>
        <dbReference type="EMBL" id="MFB9731467.1"/>
    </source>
</evidence>
<dbReference type="InterPro" id="IPR036388">
    <property type="entry name" value="WH-like_DNA-bd_sf"/>
</dbReference>
<accession>A0ABV5V0Y2</accession>
<proteinExistence type="predicted"/>
<dbReference type="RefSeq" id="WP_075957170.1">
    <property type="nucleotide sequence ID" value="NZ_JBHMAX010000012.1"/>
</dbReference>
<gene>
    <name evidence="5" type="ORF">ACFFN0_05380</name>
</gene>
<keyword evidence="2" id="KW-0238">DNA-binding</keyword>
<dbReference type="PRINTS" id="PR00598">
    <property type="entry name" value="HTHMARR"/>
</dbReference>
<evidence type="ECO:0000313" key="6">
    <source>
        <dbReference type="Proteomes" id="UP001589613"/>
    </source>
</evidence>
<dbReference type="PROSITE" id="PS50995">
    <property type="entry name" value="HTH_MARR_2"/>
    <property type="match status" value="1"/>
</dbReference>
<dbReference type="Proteomes" id="UP001589613">
    <property type="component" value="Unassembled WGS sequence"/>
</dbReference>
<feature type="domain" description="HTH marR-type" evidence="4">
    <location>
        <begin position="9"/>
        <end position="151"/>
    </location>
</feature>
<reference evidence="5 6" key="1">
    <citation type="submission" date="2024-09" db="EMBL/GenBank/DDBJ databases">
        <authorList>
            <person name="Sun Q."/>
            <person name="Mori K."/>
        </authorList>
    </citation>
    <scope>NUCLEOTIDE SEQUENCE [LARGE SCALE GENOMIC DNA]</scope>
    <source>
        <strain evidence="5 6">JCM 12763</strain>
    </source>
</reference>